<gene>
    <name evidence="2" type="ORF">S01H4_53945</name>
</gene>
<dbReference type="InterPro" id="IPR001054">
    <property type="entry name" value="A/G_cyclase"/>
</dbReference>
<dbReference type="GO" id="GO:0035556">
    <property type="term" value="P:intracellular signal transduction"/>
    <property type="evidence" value="ECO:0007669"/>
    <property type="project" value="InterPro"/>
</dbReference>
<dbReference type="AlphaFoldDB" id="X1CP21"/>
<sequence length="191" mass="20840">MRDAFSHYLSTDVINELISDPDKLNLGGEKKVLTAFFTDVQGFSTISEKMDPTDLVKLLNAYLTEMSNIVLDLRGTIDKYEGDAIISFFGAPIEYGSHAGNACLAAVRMKKMESLLNEHFLKESLSPNPLLTRMGINTGEMVVGNMGTAKKMDYTIMGNSVNLAARLEGVNKQYGTWILISEATCQAAGDG</sequence>
<dbReference type="GO" id="GO:0006171">
    <property type="term" value="P:cAMP biosynthetic process"/>
    <property type="evidence" value="ECO:0007669"/>
    <property type="project" value="TreeGrafter"/>
</dbReference>
<dbReference type="PANTHER" id="PTHR43081:SF1">
    <property type="entry name" value="ADENYLATE CYCLASE, TERMINAL-DIFFERENTIATION SPECIFIC"/>
    <property type="match status" value="1"/>
</dbReference>
<dbReference type="PANTHER" id="PTHR43081">
    <property type="entry name" value="ADENYLATE CYCLASE, TERMINAL-DIFFERENTIATION SPECIFIC-RELATED"/>
    <property type="match status" value="1"/>
</dbReference>
<feature type="non-terminal residue" evidence="2">
    <location>
        <position position="191"/>
    </location>
</feature>
<feature type="domain" description="Guanylate cyclase" evidence="1">
    <location>
        <begin position="34"/>
        <end position="168"/>
    </location>
</feature>
<dbReference type="SMART" id="SM00044">
    <property type="entry name" value="CYCc"/>
    <property type="match status" value="1"/>
</dbReference>
<name>X1CP21_9ZZZZ</name>
<dbReference type="CDD" id="cd07302">
    <property type="entry name" value="CHD"/>
    <property type="match status" value="1"/>
</dbReference>
<dbReference type="Pfam" id="PF00211">
    <property type="entry name" value="Guanylate_cyc"/>
    <property type="match status" value="1"/>
</dbReference>
<protein>
    <recommendedName>
        <fullName evidence="1">Guanylate cyclase domain-containing protein</fullName>
    </recommendedName>
</protein>
<reference evidence="2" key="1">
    <citation type="journal article" date="2014" name="Front. Microbiol.">
        <title>High frequency of phylogenetically diverse reductive dehalogenase-homologous genes in deep subseafloor sedimentary metagenomes.</title>
        <authorList>
            <person name="Kawai M."/>
            <person name="Futagami T."/>
            <person name="Toyoda A."/>
            <person name="Takaki Y."/>
            <person name="Nishi S."/>
            <person name="Hori S."/>
            <person name="Arai W."/>
            <person name="Tsubouchi T."/>
            <person name="Morono Y."/>
            <person name="Uchiyama I."/>
            <person name="Ito T."/>
            <person name="Fujiyama A."/>
            <person name="Inagaki F."/>
            <person name="Takami H."/>
        </authorList>
    </citation>
    <scope>NUCLEOTIDE SEQUENCE</scope>
    <source>
        <strain evidence="2">Expedition CK06-06</strain>
    </source>
</reference>
<comment type="caution">
    <text evidence="2">The sequence shown here is derived from an EMBL/GenBank/DDBJ whole genome shotgun (WGS) entry which is preliminary data.</text>
</comment>
<dbReference type="SUPFAM" id="SSF55073">
    <property type="entry name" value="Nucleotide cyclase"/>
    <property type="match status" value="1"/>
</dbReference>
<evidence type="ECO:0000259" key="1">
    <source>
        <dbReference type="PROSITE" id="PS50125"/>
    </source>
</evidence>
<dbReference type="PROSITE" id="PS50125">
    <property type="entry name" value="GUANYLATE_CYCLASE_2"/>
    <property type="match status" value="1"/>
</dbReference>
<dbReference type="InterPro" id="IPR029787">
    <property type="entry name" value="Nucleotide_cyclase"/>
</dbReference>
<dbReference type="EMBL" id="BART01030990">
    <property type="protein sequence ID" value="GAH09512.1"/>
    <property type="molecule type" value="Genomic_DNA"/>
</dbReference>
<dbReference type="Gene3D" id="3.30.70.1230">
    <property type="entry name" value="Nucleotide cyclase"/>
    <property type="match status" value="1"/>
</dbReference>
<organism evidence="2">
    <name type="scientific">marine sediment metagenome</name>
    <dbReference type="NCBI Taxonomy" id="412755"/>
    <lineage>
        <taxon>unclassified sequences</taxon>
        <taxon>metagenomes</taxon>
        <taxon>ecological metagenomes</taxon>
    </lineage>
</organism>
<dbReference type="InterPro" id="IPR050697">
    <property type="entry name" value="Adenylyl/Guanylyl_Cyclase_3/4"/>
</dbReference>
<evidence type="ECO:0000313" key="2">
    <source>
        <dbReference type="EMBL" id="GAH09512.1"/>
    </source>
</evidence>
<proteinExistence type="predicted"/>
<accession>X1CP21</accession>